<dbReference type="InterPro" id="IPR035996">
    <property type="entry name" value="4pyrrol_Methylase_sf"/>
</dbReference>
<dbReference type="Gene3D" id="3.40.50.150">
    <property type="entry name" value="Vaccinia Virus protein VP39"/>
    <property type="match status" value="1"/>
</dbReference>
<evidence type="ECO:0000256" key="1">
    <source>
        <dbReference type="ARBA" id="ARBA00004953"/>
    </source>
</evidence>
<dbReference type="Gene3D" id="3.30.950.10">
    <property type="entry name" value="Methyltransferase, Cobalt-precorrin-4 Transmethylase, Domain 2"/>
    <property type="match status" value="1"/>
</dbReference>
<dbReference type="Proteomes" id="UP000184442">
    <property type="component" value="Unassembled WGS sequence"/>
</dbReference>
<keyword evidence="3 7" id="KW-0489">Methyltransferase</keyword>
<dbReference type="CDD" id="cd11644">
    <property type="entry name" value="Precorrin-6Y-MT"/>
    <property type="match status" value="1"/>
</dbReference>
<proteinExistence type="predicted"/>
<dbReference type="NCBIfam" id="TIGR02469">
    <property type="entry name" value="CbiT"/>
    <property type="match status" value="1"/>
</dbReference>
<gene>
    <name evidence="7" type="ORF">SAMN02745176_00993</name>
</gene>
<dbReference type="InterPro" id="IPR012818">
    <property type="entry name" value="CbiE"/>
</dbReference>
<dbReference type="InterPro" id="IPR014008">
    <property type="entry name" value="Cbl_synth_MTase_CbiT"/>
</dbReference>
<dbReference type="InterPro" id="IPR029063">
    <property type="entry name" value="SAM-dependent_MTases_sf"/>
</dbReference>
<dbReference type="STRING" id="1122184.SAMN02745176_00993"/>
<dbReference type="InterPro" id="IPR014777">
    <property type="entry name" value="4pyrrole_Mease_sub1"/>
</dbReference>
<dbReference type="NCBIfam" id="TIGR02467">
    <property type="entry name" value="CbiE"/>
    <property type="match status" value="1"/>
</dbReference>
<evidence type="ECO:0000259" key="6">
    <source>
        <dbReference type="Pfam" id="PF00590"/>
    </source>
</evidence>
<organism evidence="7 8">
    <name type="scientific">Lutispora thermophila DSM 19022</name>
    <dbReference type="NCBI Taxonomy" id="1122184"/>
    <lineage>
        <taxon>Bacteria</taxon>
        <taxon>Bacillati</taxon>
        <taxon>Bacillota</taxon>
        <taxon>Clostridia</taxon>
        <taxon>Lutisporales</taxon>
        <taxon>Lutisporaceae</taxon>
        <taxon>Lutispora</taxon>
    </lineage>
</organism>
<dbReference type="GO" id="GO:0008276">
    <property type="term" value="F:protein methyltransferase activity"/>
    <property type="evidence" value="ECO:0007669"/>
    <property type="project" value="InterPro"/>
</dbReference>
<evidence type="ECO:0000256" key="4">
    <source>
        <dbReference type="ARBA" id="ARBA00022679"/>
    </source>
</evidence>
<sequence>MGNKLYVIGMGPGSKEFVHTAANELIEKCHVLIGGRRNLEAYSHLFKETLVIGNNLDEIYRYISSNIGKKSIAVLASGDPALYGIMSSLKENIPQVEMEVIPGVSSLQYLCSKLQLNWNDIVISSVHGRQQSQLYDIIKANKKTAIFTGGKQSPDAICRKMIELGLSNAVVAVGENLSYENERIKVGTPDEIGKKTFDNLSLMIIQHKDDIVDSPPQWEYSTPGIPDNFFVRGDVPMTKEEVRSVSISKLRLKYNSIVYDIGAGTGSVSIECGLICKYGKVYAIEKDSEGIKLIGKNAEKFGIRNINIVNGEAPGALEELPRPNRVFIGGTDGNMGEILDWIHRECSNVRVVLNTVTIESTCEAIGGLKSRGFINIEIINLSVSRGREAGGKHLMTAINPIYIITAEKGE</sequence>
<dbReference type="CDD" id="cd02440">
    <property type="entry name" value="AdoMet_MTases"/>
    <property type="match status" value="1"/>
</dbReference>
<dbReference type="Pfam" id="PF00590">
    <property type="entry name" value="TP_methylase"/>
    <property type="match status" value="1"/>
</dbReference>
<accession>A0A1M6D3N2</accession>
<protein>
    <submittedName>
        <fullName evidence="7">Precorrin-6Y C5,15-methyltransferase (Decarboxylating)</fullName>
    </submittedName>
</protein>
<evidence type="ECO:0000313" key="8">
    <source>
        <dbReference type="Proteomes" id="UP000184442"/>
    </source>
</evidence>
<name>A0A1M6D3N2_9FIRM</name>
<dbReference type="InterPro" id="IPR050714">
    <property type="entry name" value="Cobalamin_biosynth_MTase"/>
</dbReference>
<keyword evidence="4 7" id="KW-0808">Transferase</keyword>
<dbReference type="InterPro" id="IPR014776">
    <property type="entry name" value="4pyrrole_Mease_sub2"/>
</dbReference>
<evidence type="ECO:0000256" key="2">
    <source>
        <dbReference type="ARBA" id="ARBA00022573"/>
    </source>
</evidence>
<dbReference type="RefSeq" id="WP_073025129.1">
    <property type="nucleotide sequence ID" value="NZ_FQZS01000006.1"/>
</dbReference>
<dbReference type="SUPFAM" id="SSF53790">
    <property type="entry name" value="Tetrapyrrole methylase"/>
    <property type="match status" value="1"/>
</dbReference>
<dbReference type="SUPFAM" id="SSF53335">
    <property type="entry name" value="S-adenosyl-L-methionine-dependent methyltransferases"/>
    <property type="match status" value="1"/>
</dbReference>
<dbReference type="GO" id="GO:0032259">
    <property type="term" value="P:methylation"/>
    <property type="evidence" value="ECO:0007669"/>
    <property type="project" value="UniProtKB-KW"/>
</dbReference>
<dbReference type="PIRSF" id="PIRSF036428">
    <property type="entry name" value="CobL"/>
    <property type="match status" value="1"/>
</dbReference>
<reference evidence="7 8" key="1">
    <citation type="submission" date="2016-11" db="EMBL/GenBank/DDBJ databases">
        <authorList>
            <person name="Jaros S."/>
            <person name="Januszkiewicz K."/>
            <person name="Wedrychowicz H."/>
        </authorList>
    </citation>
    <scope>NUCLEOTIDE SEQUENCE [LARGE SCALE GENOMIC DNA]</scope>
    <source>
        <strain evidence="7 8">DSM 19022</strain>
    </source>
</reference>
<dbReference type="InterPro" id="IPR006365">
    <property type="entry name" value="Cbl_synth_CobL"/>
</dbReference>
<keyword evidence="8" id="KW-1185">Reference proteome</keyword>
<dbReference type="PANTHER" id="PTHR43182">
    <property type="entry name" value="COBALT-PRECORRIN-6B C(15)-METHYLTRANSFERASE (DECARBOXYLATING)"/>
    <property type="match status" value="1"/>
</dbReference>
<dbReference type="GO" id="GO:0009236">
    <property type="term" value="P:cobalamin biosynthetic process"/>
    <property type="evidence" value="ECO:0007669"/>
    <property type="project" value="UniProtKB-UniPathway"/>
</dbReference>
<dbReference type="AlphaFoldDB" id="A0A1M6D3N2"/>
<dbReference type="PANTHER" id="PTHR43182:SF1">
    <property type="entry name" value="COBALT-PRECORRIN-7 C(5)-METHYLTRANSFERASE"/>
    <property type="match status" value="1"/>
</dbReference>
<comment type="pathway">
    <text evidence="1">Cofactor biosynthesis; adenosylcobalamin biosynthesis.</text>
</comment>
<dbReference type="OrthoDB" id="9780707at2"/>
<evidence type="ECO:0000256" key="5">
    <source>
        <dbReference type="ARBA" id="ARBA00022691"/>
    </source>
</evidence>
<dbReference type="InterPro" id="IPR000878">
    <property type="entry name" value="4pyrrol_Mease"/>
</dbReference>
<evidence type="ECO:0000313" key="7">
    <source>
        <dbReference type="EMBL" id="SHI67731.1"/>
    </source>
</evidence>
<dbReference type="Gene3D" id="3.40.1010.10">
    <property type="entry name" value="Cobalt-precorrin-4 Transmethylase, Domain 1"/>
    <property type="match status" value="1"/>
</dbReference>
<dbReference type="EMBL" id="FQZS01000006">
    <property type="protein sequence ID" value="SHI67731.1"/>
    <property type="molecule type" value="Genomic_DNA"/>
</dbReference>
<keyword evidence="5" id="KW-0949">S-adenosyl-L-methionine</keyword>
<keyword evidence="2" id="KW-0169">Cobalamin biosynthesis</keyword>
<feature type="domain" description="Tetrapyrrole methylase" evidence="6">
    <location>
        <begin position="4"/>
        <end position="192"/>
    </location>
</feature>
<evidence type="ECO:0000256" key="3">
    <source>
        <dbReference type="ARBA" id="ARBA00022603"/>
    </source>
</evidence>
<dbReference type="UniPathway" id="UPA00148"/>